<reference evidence="1 2" key="1">
    <citation type="submission" date="2018-07" db="EMBL/GenBank/DDBJ databases">
        <title>Marsedoiliclastica nanhaica gen. nov. sp. nov., a novel marine hydrocarbonoclastic bacterium isolated from an in-situ enriched hydrocarbon-degrading consortium in deep-sea sediment.</title>
        <authorList>
            <person name="Dong C."/>
            <person name="Ma T."/>
            <person name="Liu R."/>
            <person name="Shao Z."/>
        </authorList>
    </citation>
    <scope>NUCLEOTIDE SEQUENCE [LARGE SCALE GENOMIC DNA]</scope>
    <source>
        <strain evidence="2">soil36-7</strain>
    </source>
</reference>
<sequence length="106" mass="11421">MTPTLSYLSALDTVSDDLDMAIGAADWARVQELERQARPFMSSATDAAQAGEVAVALVVERLERLQALFELARAGAVKSRDEASAALKASEKTHSAAQAYLRNARR</sequence>
<dbReference type="Proteomes" id="UP000298049">
    <property type="component" value="Chromosome"/>
</dbReference>
<protein>
    <recommendedName>
        <fullName evidence="3">Flagellar protein FliT</fullName>
    </recommendedName>
</protein>
<dbReference type="EMBL" id="CP031093">
    <property type="protein sequence ID" value="QCF26328.1"/>
    <property type="molecule type" value="Genomic_DNA"/>
</dbReference>
<evidence type="ECO:0000313" key="2">
    <source>
        <dbReference type="Proteomes" id="UP000298049"/>
    </source>
</evidence>
<keyword evidence="2" id="KW-1185">Reference proteome</keyword>
<name>A0A4P7XH23_9ALTE</name>
<organism evidence="1 2">
    <name type="scientific">Hydrocarboniclastica marina</name>
    <dbReference type="NCBI Taxonomy" id="2259620"/>
    <lineage>
        <taxon>Bacteria</taxon>
        <taxon>Pseudomonadati</taxon>
        <taxon>Pseudomonadota</taxon>
        <taxon>Gammaproteobacteria</taxon>
        <taxon>Alteromonadales</taxon>
        <taxon>Alteromonadaceae</taxon>
        <taxon>Hydrocarboniclastica</taxon>
    </lineage>
</organism>
<gene>
    <name evidence="1" type="ORF">soil367_10485</name>
</gene>
<dbReference type="AlphaFoldDB" id="A0A4P7XH23"/>
<dbReference type="RefSeq" id="WP_136549048.1">
    <property type="nucleotide sequence ID" value="NZ_CP031093.1"/>
</dbReference>
<evidence type="ECO:0000313" key="1">
    <source>
        <dbReference type="EMBL" id="QCF26328.1"/>
    </source>
</evidence>
<proteinExistence type="predicted"/>
<accession>A0A4P7XH23</accession>
<dbReference type="KEGG" id="hmi:soil367_10485"/>
<evidence type="ECO:0008006" key="3">
    <source>
        <dbReference type="Google" id="ProtNLM"/>
    </source>
</evidence>